<dbReference type="EMBL" id="DSDM01000093">
    <property type="protein sequence ID" value="HDQ88816.1"/>
    <property type="molecule type" value="Genomic_DNA"/>
</dbReference>
<comment type="caution">
    <text evidence="1">The sequence shown here is derived from an EMBL/GenBank/DDBJ whole genome shotgun (WGS) entry which is preliminary data.</text>
</comment>
<protein>
    <submittedName>
        <fullName evidence="1">Uncharacterized protein</fullName>
    </submittedName>
</protein>
<accession>A0A7C1HMU8</accession>
<gene>
    <name evidence="1" type="ORF">ENN92_01570</name>
</gene>
<reference evidence="1" key="1">
    <citation type="journal article" date="2020" name="mSystems">
        <title>Genome- and Community-Level Interaction Insights into Carbon Utilization and Element Cycling Functions of Hydrothermarchaeota in Hydrothermal Sediment.</title>
        <authorList>
            <person name="Zhou Z."/>
            <person name="Liu Y."/>
            <person name="Xu W."/>
            <person name="Pan J."/>
            <person name="Luo Z.H."/>
            <person name="Li M."/>
        </authorList>
    </citation>
    <scope>NUCLEOTIDE SEQUENCE [LARGE SCALE GENOMIC DNA]</scope>
    <source>
        <strain evidence="1">SpSt-1219</strain>
    </source>
</reference>
<sequence>MNFNETVKFTEEILQRKNKLSGESFFDYSQKIVNKLKKYGIKEESTLKLVFIQKALEEANSTEKTLLKKAIEPETQLLLEKYHKFAETKIKTEALRDFNEKYLVQTCINLVEDVRPLAVRITEKLA</sequence>
<evidence type="ECO:0000313" key="1">
    <source>
        <dbReference type="EMBL" id="HDQ88816.1"/>
    </source>
</evidence>
<feature type="non-terminal residue" evidence="1">
    <location>
        <position position="126"/>
    </location>
</feature>
<name>A0A7C1HMU8_UNCKA</name>
<proteinExistence type="predicted"/>
<organism evidence="1">
    <name type="scientific">candidate division WWE3 bacterium</name>
    <dbReference type="NCBI Taxonomy" id="2053526"/>
    <lineage>
        <taxon>Bacteria</taxon>
        <taxon>Katanobacteria</taxon>
    </lineage>
</organism>
<dbReference type="Proteomes" id="UP000886066">
    <property type="component" value="Unassembled WGS sequence"/>
</dbReference>
<dbReference type="AlphaFoldDB" id="A0A7C1HMU8"/>